<dbReference type="PIRSF" id="PIRSF000124">
    <property type="entry name" value="UDPglc_GDPman_dh"/>
    <property type="match status" value="1"/>
</dbReference>
<feature type="binding site" evidence="11">
    <location>
        <position position="44"/>
    </location>
    <ligand>
        <name>NAD(+)</name>
        <dbReference type="ChEBI" id="CHEBI:57540"/>
    </ligand>
</feature>
<dbReference type="EMBL" id="AYYN01000090">
    <property type="protein sequence ID" value="KRM74545.1"/>
    <property type="molecule type" value="Genomic_DNA"/>
</dbReference>
<dbReference type="InterPro" id="IPR008927">
    <property type="entry name" value="6-PGluconate_DH-like_C_sf"/>
</dbReference>
<comment type="caution">
    <text evidence="13">The sequence shown here is derived from an EMBL/GenBank/DDBJ whole genome shotgun (WGS) entry which is preliminary data.</text>
</comment>
<evidence type="ECO:0000256" key="8">
    <source>
        <dbReference type="PIRNR" id="PIRNR000124"/>
    </source>
</evidence>
<dbReference type="PIRSF" id="PIRSF500134">
    <property type="entry name" value="UDPglc_DH_bac"/>
    <property type="match status" value="1"/>
</dbReference>
<dbReference type="InterPro" id="IPR028357">
    <property type="entry name" value="UDPglc_DH_bac"/>
</dbReference>
<evidence type="ECO:0000259" key="12">
    <source>
        <dbReference type="SMART" id="SM00984"/>
    </source>
</evidence>
<dbReference type="Gene3D" id="1.10.1040.10">
    <property type="entry name" value="N-(1-d-carboxylethyl)-l-norvaline Dehydrogenase, domain 2"/>
    <property type="match status" value="1"/>
</dbReference>
<comment type="similarity">
    <text evidence="2 8">Belongs to the UDP-glucose/GDP-mannose dehydrogenase family.</text>
</comment>
<dbReference type="PANTHER" id="PTHR43750:SF2">
    <property type="entry name" value="UDP-GLUCOSE 6-DEHYDROGENASE"/>
    <property type="match status" value="1"/>
</dbReference>
<dbReference type="PANTHER" id="PTHR43750">
    <property type="entry name" value="UDP-GLUCOSE 6-DEHYDROGENASE TUAD"/>
    <property type="match status" value="1"/>
</dbReference>
<dbReference type="InterPro" id="IPR017476">
    <property type="entry name" value="UDP-Glc/GDP-Man"/>
</dbReference>
<dbReference type="AlphaFoldDB" id="A0A0R2B5B2"/>
<feature type="binding site" evidence="10">
    <location>
        <position position="328"/>
    </location>
    <ligand>
        <name>substrate</name>
    </ligand>
</feature>
<keyword evidence="5 8" id="KW-0560">Oxidoreductase</keyword>
<dbReference type="PATRIC" id="fig|1423772.3.peg.356"/>
<reference evidence="13 14" key="1">
    <citation type="journal article" date="2015" name="Genome Announc.">
        <title>Expanding the biotechnology potential of lactobacilli through comparative genomics of 213 strains and associated genera.</title>
        <authorList>
            <person name="Sun Z."/>
            <person name="Harris H.M."/>
            <person name="McCann A."/>
            <person name="Guo C."/>
            <person name="Argimon S."/>
            <person name="Zhang W."/>
            <person name="Yang X."/>
            <person name="Jeffery I.B."/>
            <person name="Cooney J.C."/>
            <person name="Kagawa T.F."/>
            <person name="Liu W."/>
            <person name="Song Y."/>
            <person name="Salvetti E."/>
            <person name="Wrobel A."/>
            <person name="Rasinkangas P."/>
            <person name="Parkhill J."/>
            <person name="Rea M.C."/>
            <person name="O'Sullivan O."/>
            <person name="Ritari J."/>
            <person name="Douillard F.P."/>
            <person name="Paul Ross R."/>
            <person name="Yang R."/>
            <person name="Briner A.E."/>
            <person name="Felis G.E."/>
            <person name="de Vos W.M."/>
            <person name="Barrangou R."/>
            <person name="Klaenhammer T.R."/>
            <person name="Caufield P.W."/>
            <person name="Cui Y."/>
            <person name="Zhang H."/>
            <person name="O'Toole P.W."/>
        </authorList>
    </citation>
    <scope>NUCLEOTIDE SEQUENCE [LARGE SCALE GENOMIC DNA]</scope>
    <source>
        <strain evidence="13 14">DSM 20452</strain>
    </source>
</reference>
<dbReference type="Pfam" id="PF03721">
    <property type="entry name" value="UDPG_MGDP_dh_N"/>
    <property type="match status" value="1"/>
</dbReference>
<feature type="active site" description="Nucleophile" evidence="9">
    <location>
        <position position="269"/>
    </location>
</feature>
<dbReference type="RefSeq" id="WP_056959128.1">
    <property type="nucleotide sequence ID" value="NZ_AYYN01000090.1"/>
</dbReference>
<feature type="binding site" evidence="11">
    <location>
        <position position="155"/>
    </location>
    <ligand>
        <name>NAD(+)</name>
        <dbReference type="ChEBI" id="CHEBI:57540"/>
    </ligand>
</feature>
<feature type="binding site" evidence="10">
    <location>
        <position position="409"/>
    </location>
    <ligand>
        <name>substrate</name>
    </ligand>
</feature>
<dbReference type="InterPro" id="IPR001732">
    <property type="entry name" value="UDP-Glc/GDP-Man_DH_N"/>
</dbReference>
<protein>
    <recommendedName>
        <fullName evidence="4 8">UDP-glucose 6-dehydrogenase</fullName>
        <ecNumber evidence="3 8">1.1.1.22</ecNumber>
    </recommendedName>
</protein>
<feature type="binding site" evidence="10">
    <location>
        <begin position="152"/>
        <end position="155"/>
    </location>
    <ligand>
        <name>substrate</name>
    </ligand>
</feature>
<dbReference type="InterPro" id="IPR014027">
    <property type="entry name" value="UDP-Glc/GDP-Man_DH_C"/>
</dbReference>
<evidence type="ECO:0000256" key="11">
    <source>
        <dbReference type="PIRSR" id="PIRSR500134-3"/>
    </source>
</evidence>
<evidence type="ECO:0000256" key="2">
    <source>
        <dbReference type="ARBA" id="ARBA00006601"/>
    </source>
</evidence>
<evidence type="ECO:0000313" key="13">
    <source>
        <dbReference type="EMBL" id="KRM74545.1"/>
    </source>
</evidence>
<evidence type="ECO:0000256" key="9">
    <source>
        <dbReference type="PIRSR" id="PIRSR500134-1"/>
    </source>
</evidence>
<feature type="binding site" evidence="11">
    <location>
        <position position="128"/>
    </location>
    <ligand>
        <name>NAD(+)</name>
        <dbReference type="ChEBI" id="CHEBI:57540"/>
    </ligand>
</feature>
<feature type="binding site" evidence="10">
    <location>
        <position position="266"/>
    </location>
    <ligand>
        <name>substrate</name>
    </ligand>
</feature>
<feature type="binding site" evidence="11">
    <location>
        <position position="39"/>
    </location>
    <ligand>
        <name>NAD(+)</name>
        <dbReference type="ChEBI" id="CHEBI:57540"/>
    </ligand>
</feature>
<dbReference type="GO" id="GO:0051287">
    <property type="term" value="F:NAD binding"/>
    <property type="evidence" value="ECO:0007669"/>
    <property type="project" value="InterPro"/>
</dbReference>
<feature type="binding site" evidence="10">
    <location>
        <position position="213"/>
    </location>
    <ligand>
        <name>substrate</name>
    </ligand>
</feature>
<evidence type="ECO:0000256" key="5">
    <source>
        <dbReference type="ARBA" id="ARBA00023002"/>
    </source>
</evidence>
<feature type="binding site" evidence="11">
    <location>
        <position position="335"/>
    </location>
    <ligand>
        <name>NAD(+)</name>
        <dbReference type="ChEBI" id="CHEBI:57540"/>
    </ligand>
</feature>
<comment type="catalytic activity">
    <reaction evidence="7 8">
        <text>UDP-alpha-D-glucose + 2 NAD(+) + H2O = UDP-alpha-D-glucuronate + 2 NADH + 3 H(+)</text>
        <dbReference type="Rhea" id="RHEA:23596"/>
        <dbReference type="ChEBI" id="CHEBI:15377"/>
        <dbReference type="ChEBI" id="CHEBI:15378"/>
        <dbReference type="ChEBI" id="CHEBI:57540"/>
        <dbReference type="ChEBI" id="CHEBI:57945"/>
        <dbReference type="ChEBI" id="CHEBI:58052"/>
        <dbReference type="ChEBI" id="CHEBI:58885"/>
        <dbReference type="EC" id="1.1.1.22"/>
    </reaction>
</comment>
<feature type="binding site" evidence="10">
    <location>
        <position position="327"/>
    </location>
    <ligand>
        <name>substrate</name>
    </ligand>
</feature>
<evidence type="ECO:0000256" key="10">
    <source>
        <dbReference type="PIRSR" id="PIRSR500134-2"/>
    </source>
</evidence>
<name>A0A0R2B5B2_9LACO</name>
<comment type="pathway">
    <text evidence="1">Nucleotide-sugar biosynthesis; UDP-alpha-D-glucuronate biosynthesis; UDP-alpha-D-glucuronate from UDP-alpha-D-glucose: step 1/1.</text>
</comment>
<evidence type="ECO:0000256" key="3">
    <source>
        <dbReference type="ARBA" id="ARBA00012954"/>
    </source>
</evidence>
<proteinExistence type="inferred from homology"/>
<dbReference type="EC" id="1.1.1.22" evidence="3 8"/>
<evidence type="ECO:0000313" key="14">
    <source>
        <dbReference type="Proteomes" id="UP000051612"/>
    </source>
</evidence>
<dbReference type="Proteomes" id="UP000051612">
    <property type="component" value="Unassembled WGS sequence"/>
</dbReference>
<dbReference type="InterPro" id="IPR013328">
    <property type="entry name" value="6PGD_dom2"/>
</dbReference>
<feature type="domain" description="UDP-glucose/GDP-mannose dehydrogenase C-terminal" evidence="12">
    <location>
        <begin position="321"/>
        <end position="408"/>
    </location>
</feature>
<dbReference type="SMART" id="SM00984">
    <property type="entry name" value="UDPG_MGDP_dh_C"/>
    <property type="match status" value="1"/>
</dbReference>
<evidence type="ECO:0000256" key="1">
    <source>
        <dbReference type="ARBA" id="ARBA00004701"/>
    </source>
</evidence>
<evidence type="ECO:0000256" key="6">
    <source>
        <dbReference type="ARBA" id="ARBA00023027"/>
    </source>
</evidence>
<dbReference type="GO" id="GO:0000271">
    <property type="term" value="P:polysaccharide biosynthetic process"/>
    <property type="evidence" value="ECO:0007669"/>
    <property type="project" value="InterPro"/>
</dbReference>
<dbReference type="NCBIfam" id="TIGR03026">
    <property type="entry name" value="NDP-sugDHase"/>
    <property type="match status" value="1"/>
</dbReference>
<accession>A0A0R2B5B2</accession>
<feature type="binding site" evidence="11">
    <location>
        <position position="272"/>
    </location>
    <ligand>
        <name>NAD(+)</name>
        <dbReference type="ChEBI" id="CHEBI:57540"/>
    </ligand>
</feature>
<dbReference type="InterPro" id="IPR036220">
    <property type="entry name" value="UDP-Glc/GDP-Man_DH_C_sf"/>
</dbReference>
<dbReference type="SUPFAM" id="SSF51735">
    <property type="entry name" value="NAD(P)-binding Rossmann-fold domains"/>
    <property type="match status" value="1"/>
</dbReference>
<evidence type="ECO:0000256" key="7">
    <source>
        <dbReference type="ARBA" id="ARBA00047473"/>
    </source>
</evidence>
<dbReference type="SUPFAM" id="SSF48179">
    <property type="entry name" value="6-phosphogluconate dehydrogenase C-terminal domain-like"/>
    <property type="match status" value="1"/>
</dbReference>
<dbReference type="InterPro" id="IPR036291">
    <property type="entry name" value="NAD(P)-bd_dom_sf"/>
</dbReference>
<dbReference type="Pfam" id="PF00984">
    <property type="entry name" value="UDPG_MGDP_dh"/>
    <property type="match status" value="1"/>
</dbReference>
<keyword evidence="6 8" id="KW-0520">NAD</keyword>
<dbReference type="GO" id="GO:0003979">
    <property type="term" value="F:UDP-glucose 6-dehydrogenase activity"/>
    <property type="evidence" value="ECO:0007669"/>
    <property type="project" value="UniProtKB-EC"/>
</dbReference>
<dbReference type="SUPFAM" id="SSF52413">
    <property type="entry name" value="UDP-glucose/GDP-mannose dehydrogenase C-terminal domain"/>
    <property type="match status" value="1"/>
</dbReference>
<organism evidence="13 14">
    <name type="scientific">Ligilactobacillus murinus DSM 20452 = NBRC 14221</name>
    <dbReference type="NCBI Taxonomy" id="1423772"/>
    <lineage>
        <taxon>Bacteria</taxon>
        <taxon>Bacillati</taxon>
        <taxon>Bacillota</taxon>
        <taxon>Bacilli</taxon>
        <taxon>Lactobacillales</taxon>
        <taxon>Lactobacillaceae</taxon>
        <taxon>Ligilactobacillus</taxon>
    </lineage>
</organism>
<dbReference type="GO" id="GO:0006065">
    <property type="term" value="P:UDP-glucuronate biosynthetic process"/>
    <property type="evidence" value="ECO:0007669"/>
    <property type="project" value="UniProtKB-UniPathway"/>
</dbReference>
<sequence>MEKNRQKNKALSVTVVGIGYVGLSISTLLSQKYPVCVMDIDAKRVAQVNKRISPFEDKELMTFFATRELKLFATLDPAVAFGSADLVIIATPTNYDPDLAEFDTSSVETTIAQILRHRPQATILIKSTVPVGFTQTMRERYPQAHLAFSPEFLRETKALYDNLYPSRIIFGFDEKDQTVFKTLECFKTMLQTTAYRKDMPILTMSTTEAEAVKLFSNTYLAMRISFFNELDTYAEMKGLETRAIIRGVELDPRIGAYYNNPSFGYGGYCLPKDTKQLLASYDSIPQNLMKAIVDSNETRKDFIAQRILELLADKKEDAIVGIYRLTMKTDSDNFRESSIQGVLQRLQAQNIKVLIFEPKIAGETWKGYPVAKNFATFCEQAELIVANRYVKELDPVREKVYTKDIFKRD</sequence>
<evidence type="ECO:0000256" key="4">
    <source>
        <dbReference type="ARBA" id="ARBA00015132"/>
    </source>
</evidence>
<feature type="binding site" evidence="10">
    <location>
        <begin position="258"/>
        <end position="262"/>
    </location>
    <ligand>
        <name>substrate</name>
    </ligand>
</feature>
<dbReference type="UniPathway" id="UPA00038">
    <property type="reaction ID" value="UER00491"/>
</dbReference>
<gene>
    <name evidence="13" type="ORF">FC48_GL000325</name>
</gene>
<dbReference type="Gene3D" id="3.40.50.720">
    <property type="entry name" value="NAD(P)-binding Rossmann-like Domain"/>
    <property type="match status" value="2"/>
</dbReference>
<dbReference type="Pfam" id="PF03720">
    <property type="entry name" value="UDPG_MGDP_dh_C"/>
    <property type="match status" value="1"/>
</dbReference>
<feature type="binding site" evidence="11">
    <location>
        <position position="93"/>
    </location>
    <ligand>
        <name>NAD(+)</name>
        <dbReference type="ChEBI" id="CHEBI:57540"/>
    </ligand>
</feature>
<dbReference type="InterPro" id="IPR014026">
    <property type="entry name" value="UDP-Glc/GDP-Man_DH_dimer"/>
</dbReference>